<evidence type="ECO:0000313" key="1">
    <source>
        <dbReference type="EMBL" id="MFC4471750.1"/>
    </source>
</evidence>
<dbReference type="Proteomes" id="UP001596012">
    <property type="component" value="Unassembled WGS sequence"/>
</dbReference>
<gene>
    <name evidence="1" type="ORF">ACFPH6_45935</name>
</gene>
<protein>
    <submittedName>
        <fullName evidence="1">Uncharacterized protein</fullName>
    </submittedName>
</protein>
<organism evidence="1 2">
    <name type="scientific">Streptomyces xiangluensis</name>
    <dbReference type="NCBI Taxonomy" id="2665720"/>
    <lineage>
        <taxon>Bacteria</taxon>
        <taxon>Bacillati</taxon>
        <taxon>Actinomycetota</taxon>
        <taxon>Actinomycetes</taxon>
        <taxon>Kitasatosporales</taxon>
        <taxon>Streptomycetaceae</taxon>
        <taxon>Streptomyces</taxon>
    </lineage>
</organism>
<proteinExistence type="predicted"/>
<accession>A0ABV8Z462</accession>
<evidence type="ECO:0000313" key="2">
    <source>
        <dbReference type="Proteomes" id="UP001596012"/>
    </source>
</evidence>
<sequence>MTSAPVTDAERLNLTHGDVHSVKGLPHALDLAALDLCNPAQIDVLVRMDG</sequence>
<dbReference type="RefSeq" id="WP_386354345.1">
    <property type="nucleotide sequence ID" value="NZ_JBHSFG010000095.1"/>
</dbReference>
<keyword evidence="2" id="KW-1185">Reference proteome</keyword>
<dbReference type="EMBL" id="JBHSFG010000095">
    <property type="protein sequence ID" value="MFC4471750.1"/>
    <property type="molecule type" value="Genomic_DNA"/>
</dbReference>
<name>A0ABV8Z462_9ACTN</name>
<comment type="caution">
    <text evidence="1">The sequence shown here is derived from an EMBL/GenBank/DDBJ whole genome shotgun (WGS) entry which is preliminary data.</text>
</comment>
<reference evidence="2" key="1">
    <citation type="journal article" date="2019" name="Int. J. Syst. Evol. Microbiol.">
        <title>The Global Catalogue of Microorganisms (GCM) 10K type strain sequencing project: providing services to taxonomists for standard genome sequencing and annotation.</title>
        <authorList>
            <consortium name="The Broad Institute Genomics Platform"/>
            <consortium name="The Broad Institute Genome Sequencing Center for Infectious Disease"/>
            <person name="Wu L."/>
            <person name="Ma J."/>
        </authorList>
    </citation>
    <scope>NUCLEOTIDE SEQUENCE [LARGE SCALE GENOMIC DNA]</scope>
    <source>
        <strain evidence="2">DT43</strain>
    </source>
</reference>